<dbReference type="EMBL" id="JBHMDI010000336">
    <property type="protein sequence ID" value="MFB9353108.1"/>
    <property type="molecule type" value="Genomic_DNA"/>
</dbReference>
<reference evidence="1 2" key="1">
    <citation type="submission" date="2024-09" db="EMBL/GenBank/DDBJ databases">
        <authorList>
            <person name="Sun Q."/>
            <person name="Mori K."/>
        </authorList>
    </citation>
    <scope>NUCLEOTIDE SEQUENCE [LARGE SCALE GENOMIC DNA]</scope>
    <source>
        <strain evidence="1 2">JCM 9767</strain>
    </source>
</reference>
<organism evidence="1 2">
    <name type="scientific">Streptomyces heliomycini</name>
    <dbReference type="NCBI Taxonomy" id="284032"/>
    <lineage>
        <taxon>Bacteria</taxon>
        <taxon>Bacillati</taxon>
        <taxon>Actinomycetota</taxon>
        <taxon>Actinomycetes</taxon>
        <taxon>Kitasatosporales</taxon>
        <taxon>Streptomycetaceae</taxon>
        <taxon>Streptomyces</taxon>
    </lineage>
</organism>
<name>A0ABV5LMK1_9ACTN</name>
<keyword evidence="2" id="KW-1185">Reference proteome</keyword>
<gene>
    <name evidence="1" type="ORF">ACFFUA_37925</name>
</gene>
<protein>
    <submittedName>
        <fullName evidence="1">Uncharacterized protein</fullName>
    </submittedName>
</protein>
<proteinExistence type="predicted"/>
<comment type="caution">
    <text evidence="1">The sequence shown here is derived from an EMBL/GenBank/DDBJ whole genome shotgun (WGS) entry which is preliminary data.</text>
</comment>
<feature type="non-terminal residue" evidence="1">
    <location>
        <position position="166"/>
    </location>
</feature>
<evidence type="ECO:0000313" key="1">
    <source>
        <dbReference type="EMBL" id="MFB9353108.1"/>
    </source>
</evidence>
<dbReference type="Proteomes" id="UP001589753">
    <property type="component" value="Unassembled WGS sequence"/>
</dbReference>
<accession>A0ABV5LMK1</accession>
<sequence length="166" mass="18064">MKINGAPINSTAINGTLATGDTGPGYDWEALAPLERQEIYLAEVGGMAVKMTSFQATMRLTGQSFLQIVSPLQGDDALLDALTERINEPMVVKKGYRFEDGSESPMEVIASAPFQLLRSDDGASNHTATLSGYGPSISGESRVRTLRKIQYRSLQNLRRARAEIDL</sequence>
<dbReference type="RefSeq" id="WP_380957922.1">
    <property type="nucleotide sequence ID" value="NZ_JBHMDI010000336.1"/>
</dbReference>
<evidence type="ECO:0000313" key="2">
    <source>
        <dbReference type="Proteomes" id="UP001589753"/>
    </source>
</evidence>